<dbReference type="AlphaFoldDB" id="A0A8J4TL85"/>
<protein>
    <submittedName>
        <fullName evidence="1">Threonine--tRNA ligase</fullName>
    </submittedName>
</protein>
<keyword evidence="1" id="KW-0436">Ligase</keyword>
<accession>A0A8J4TL85</accession>
<evidence type="ECO:0000313" key="2">
    <source>
        <dbReference type="Proteomes" id="UP000727407"/>
    </source>
</evidence>
<name>A0A8J4TL85_CLAMG</name>
<keyword evidence="2" id="KW-1185">Reference proteome</keyword>
<dbReference type="GO" id="GO:0016874">
    <property type="term" value="F:ligase activity"/>
    <property type="evidence" value="ECO:0007669"/>
    <property type="project" value="UniProtKB-KW"/>
</dbReference>
<proteinExistence type="predicted"/>
<gene>
    <name evidence="1" type="primary">thrS</name>
    <name evidence="1" type="ORF">DAT39_010180</name>
</gene>
<evidence type="ECO:0000313" key="1">
    <source>
        <dbReference type="EMBL" id="KAF5900116.1"/>
    </source>
</evidence>
<dbReference type="EMBL" id="QNUK01000145">
    <property type="protein sequence ID" value="KAF5900116.1"/>
    <property type="molecule type" value="Genomic_DNA"/>
</dbReference>
<organism evidence="1 2">
    <name type="scientific">Clarias magur</name>
    <name type="common">Asian catfish</name>
    <name type="synonym">Macropteronotus magur</name>
    <dbReference type="NCBI Taxonomy" id="1594786"/>
    <lineage>
        <taxon>Eukaryota</taxon>
        <taxon>Metazoa</taxon>
        <taxon>Chordata</taxon>
        <taxon>Craniata</taxon>
        <taxon>Vertebrata</taxon>
        <taxon>Euteleostomi</taxon>
        <taxon>Actinopterygii</taxon>
        <taxon>Neopterygii</taxon>
        <taxon>Teleostei</taxon>
        <taxon>Ostariophysi</taxon>
        <taxon>Siluriformes</taxon>
        <taxon>Clariidae</taxon>
        <taxon>Clarias</taxon>
    </lineage>
</organism>
<sequence length="55" mass="5872">MVIVIGQTVVRPDVNENSAFFPWPGALGPSVLAPGVDFWHAPGAPSLSVLERCLR</sequence>
<reference evidence="1" key="1">
    <citation type="submission" date="2020-07" db="EMBL/GenBank/DDBJ databases">
        <title>Clarias magur genome sequencing, assembly and annotation.</title>
        <authorList>
            <person name="Kushwaha B."/>
            <person name="Kumar R."/>
            <person name="Das P."/>
            <person name="Joshi C.G."/>
            <person name="Kumar D."/>
            <person name="Nagpure N.S."/>
            <person name="Pandey M."/>
            <person name="Agarwal S."/>
            <person name="Srivastava S."/>
            <person name="Singh M."/>
            <person name="Sahoo L."/>
            <person name="Jayasankar P."/>
            <person name="Meher P.K."/>
            <person name="Koringa P.G."/>
            <person name="Iquebal M.A."/>
            <person name="Das S.P."/>
            <person name="Bit A."/>
            <person name="Patnaik S."/>
            <person name="Patel N."/>
            <person name="Shah T.M."/>
            <person name="Hinsu A."/>
            <person name="Jena J.K."/>
        </authorList>
    </citation>
    <scope>NUCLEOTIDE SEQUENCE</scope>
    <source>
        <strain evidence="1">CIFAMagur01</strain>
        <tissue evidence="1">Testis</tissue>
    </source>
</reference>
<comment type="caution">
    <text evidence="1">The sequence shown here is derived from an EMBL/GenBank/DDBJ whole genome shotgun (WGS) entry which is preliminary data.</text>
</comment>
<dbReference type="Proteomes" id="UP000727407">
    <property type="component" value="Unassembled WGS sequence"/>
</dbReference>